<evidence type="ECO:0000313" key="3">
    <source>
        <dbReference type="EMBL" id="MBB6731901.1"/>
    </source>
</evidence>
<feature type="coiled-coil region" evidence="1">
    <location>
        <begin position="94"/>
        <end position="184"/>
    </location>
</feature>
<gene>
    <name evidence="3" type="ORF">H7C18_13350</name>
</gene>
<feature type="region of interest" description="Disordered" evidence="2">
    <location>
        <begin position="246"/>
        <end position="317"/>
    </location>
</feature>
<proteinExistence type="predicted"/>
<comment type="caution">
    <text evidence="3">The sequence shown here is derived from an EMBL/GenBank/DDBJ whole genome shotgun (WGS) entry which is preliminary data.</text>
</comment>
<keyword evidence="4" id="KW-1185">Reference proteome</keyword>
<dbReference type="RefSeq" id="WP_185129573.1">
    <property type="nucleotide sequence ID" value="NZ_JACJVO010000016.1"/>
</dbReference>
<evidence type="ECO:0000313" key="4">
    <source>
        <dbReference type="Proteomes" id="UP000564644"/>
    </source>
</evidence>
<evidence type="ECO:0000256" key="1">
    <source>
        <dbReference type="SAM" id="Coils"/>
    </source>
</evidence>
<dbReference type="Proteomes" id="UP000564644">
    <property type="component" value="Unassembled WGS sequence"/>
</dbReference>
<protein>
    <submittedName>
        <fullName evidence="3">Uncharacterized protein</fullName>
    </submittedName>
</protein>
<evidence type="ECO:0000256" key="2">
    <source>
        <dbReference type="SAM" id="MobiDB-lite"/>
    </source>
</evidence>
<sequence>METIEQLQAKLKQKEADIQDLRSKGNYAEATKLEEESAKIQYDIEQKQIQAQVDEKVESDAITFAVDGVDLTDLPVEVIKLAEAIVRADRRRIYSEQAIQVNEYETKQKDLEAQLADAKSQLEATQQERNTYQQQLADEKKLRTDAESKRDAAVQQLVEAQKENESLKEQLEEYKASEAFANTQAQPKVYTTADEATEINQALDSVKKFYKSLEDWGSVMKVTKPDGSFELVPRQTVNEEWTAADVPETADTTFRQETDTPNNTSVEADSSQVADDQVKVPAVGGSFQETTDTGVSGSSDEAVRDVHGEGSTGGAESLEARVKDLEDGFKRLSDVVAELINEKDVAA</sequence>
<name>A0A7X0VVE6_9BACL</name>
<dbReference type="EMBL" id="JACJVO010000016">
    <property type="protein sequence ID" value="MBB6731901.1"/>
    <property type="molecule type" value="Genomic_DNA"/>
</dbReference>
<reference evidence="3 4" key="1">
    <citation type="submission" date="2020-08" db="EMBL/GenBank/DDBJ databases">
        <title>Cohnella phylogeny.</title>
        <authorList>
            <person name="Dunlap C."/>
        </authorList>
    </citation>
    <scope>NUCLEOTIDE SEQUENCE [LARGE SCALE GENOMIC DNA]</scope>
    <source>
        <strain evidence="3 4">CBP 2801</strain>
    </source>
</reference>
<feature type="compositionally biased region" description="Polar residues" evidence="2">
    <location>
        <begin position="250"/>
        <end position="274"/>
    </location>
</feature>
<dbReference type="AlphaFoldDB" id="A0A7X0VVE6"/>
<feature type="compositionally biased region" description="Polar residues" evidence="2">
    <location>
        <begin position="287"/>
        <end position="299"/>
    </location>
</feature>
<organism evidence="3 4">
    <name type="scientific">Cohnella zeiphila</name>
    <dbReference type="NCBI Taxonomy" id="2761120"/>
    <lineage>
        <taxon>Bacteria</taxon>
        <taxon>Bacillati</taxon>
        <taxon>Bacillota</taxon>
        <taxon>Bacilli</taxon>
        <taxon>Bacillales</taxon>
        <taxon>Paenibacillaceae</taxon>
        <taxon>Cohnella</taxon>
    </lineage>
</organism>
<keyword evidence="1" id="KW-0175">Coiled coil</keyword>
<accession>A0A7X0VVE6</accession>